<gene>
    <name evidence="1" type="ORF">C0630_18070</name>
</gene>
<reference evidence="1 2" key="1">
    <citation type="submission" date="2017-11" db="EMBL/GenBank/DDBJ databases">
        <title>Genome-resolved metagenomics identifies genetic mobility, metabolic interactions, and unexpected diversity in perchlorate-reducing communities.</title>
        <authorList>
            <person name="Barnum T.P."/>
            <person name="Figueroa I.A."/>
            <person name="Carlstrom C.I."/>
            <person name="Lucas L.N."/>
            <person name="Engelbrektson A.L."/>
            <person name="Coates J.D."/>
        </authorList>
    </citation>
    <scope>NUCLEOTIDE SEQUENCE [LARGE SCALE GENOMIC DNA]</scope>
    <source>
        <strain evidence="1">BM301</strain>
    </source>
</reference>
<proteinExistence type="predicted"/>
<dbReference type="STRING" id="1111735.GCA_000428045_03123"/>
<dbReference type="RefSeq" id="WP_037376238.1">
    <property type="nucleotide sequence ID" value="NZ_CAXXYC010000003.1"/>
</dbReference>
<dbReference type="AlphaFoldDB" id="A0A2N6CRV8"/>
<dbReference type="Proteomes" id="UP000235015">
    <property type="component" value="Unassembled WGS sequence"/>
</dbReference>
<evidence type="ECO:0000313" key="2">
    <source>
        <dbReference type="Proteomes" id="UP000235015"/>
    </source>
</evidence>
<organism evidence="1 2">
    <name type="scientific">Sedimenticola selenatireducens</name>
    <dbReference type="NCBI Taxonomy" id="191960"/>
    <lineage>
        <taxon>Bacteria</taxon>
        <taxon>Pseudomonadati</taxon>
        <taxon>Pseudomonadota</taxon>
        <taxon>Gammaproteobacteria</taxon>
        <taxon>Chromatiales</taxon>
        <taxon>Sedimenticolaceae</taxon>
        <taxon>Sedimenticola</taxon>
    </lineage>
</organism>
<comment type="caution">
    <text evidence="1">The sequence shown here is derived from an EMBL/GenBank/DDBJ whole genome shotgun (WGS) entry which is preliminary data.</text>
</comment>
<protein>
    <submittedName>
        <fullName evidence="1">Uncharacterized protein</fullName>
    </submittedName>
</protein>
<evidence type="ECO:0000313" key="1">
    <source>
        <dbReference type="EMBL" id="PLX59823.1"/>
    </source>
</evidence>
<sequence length="198" mass="21973">MLKRLLFVVVIAYGAYATYTSRPVEHNPGILVKDAPNQREIVATPFTHKGYQVTPLAEFSLEARILGTERYSLGRESDLSPVDLALGWGPMSDSAVISQLSINQSGRFYHWSTPRLPIPKQAISSHSANMHMVPADTQIEKALKNLREGEIVRLAGYLIRADAADGWHWVSSLTRDDSGNGACELVWVKEISRRTATL</sequence>
<name>A0A2N6CRV8_9GAMM</name>
<accession>A0A2N6CRV8</accession>
<dbReference type="EMBL" id="PKUN01000030">
    <property type="protein sequence ID" value="PLX59823.1"/>
    <property type="molecule type" value="Genomic_DNA"/>
</dbReference>